<evidence type="ECO:0000313" key="2">
    <source>
        <dbReference type="EMBL" id="HIZ08622.1"/>
    </source>
</evidence>
<feature type="domain" description="DNA2/NAM7 helicase helicase" evidence="1">
    <location>
        <begin position="661"/>
        <end position="820"/>
    </location>
</feature>
<dbReference type="InterPro" id="IPR050534">
    <property type="entry name" value="Coronavir_polyprotein_1ab"/>
</dbReference>
<gene>
    <name evidence="2" type="ORF">IAA08_11900</name>
</gene>
<sequence length="1250" mass="143407">MGQRKKIKLSVELNDRLNYALQQNGVKLIKSIILQNTTDTELQDLCIKISTDTGLTEPFEQRIDSLQPQRAMKLKGLQVLINGEFLAALTERLTCALHIGIWQEEKLLAQENREIICLAYDEWSGYGCDPDMVAAFVTPNHPFVAELNGRASKLMKEWTGDPSLNSYFSEDPDRVKNMAAAAFRAIREKNIAYACTMASYENYGQRIRLADAVMKQHMANCMDFTLLYAACLEAMGLNAFLVFVKGHVFAGVWLIDESFSELVMDDPSQLEKRMAPGIRELTVVECTLMREGVHADFEAAVRSAQKSVGEYDQFSCVIDLTRARKSGVRPLPVRIHGEKGYTVSQEDREQMEEKTAEKPEQVGEQYEYKEAAQKQKLTKEEQWERKLLDLSLRNMLINMRFTSSIVPLLSSSVSDLEDALVEGEEFQVLPLPEGWKADQEGFWNLEETNKLGARSELIALECRHRRLHTIYDQKTLNTVLTKIYRSARTSMEENGASTLYLAMGLLRWFERKSSKTERYAPLVLVPIEIIRKSASKGYVLRMRDEDAQINITLLEFLKQNYDIRINGLDPLPMDEHGLDMPRIFTAVRRGVMHEKMWDVIESGYIGNFSFSQFVMWNDIHSHMDAIRRNKIVRSLIKGRVDWDCRIPENVDRDEAYLPVTVDASQLRAVNMAANGVSFVLHGPPGTGKSQTITAMIANALAKGKKVLFVAEKMAALEVVQKRLAELGIGNFCLELHSNKAVKRSVLKQMQKSLETAPAVEIQQYAYKIQNIRKMREELDAYARKLHEKRHSGKSVRELIDLYELVPDPGTEVVFSKAFAEKLSQKDLDNFRHLLERLTAAGRAVGHPAGHPLREIRRTVYSQQLKQEMETYITAYKEALESYREGASALKTVIGLPEPADEKDWESIDRYAQAVISSENIPDFLMESGELKDLFREPYGYLKEKEAFQEKRQGFLKRWNENFLCLDMQKFQDQFLEAEKKFMGKRRALRALTAQLQAYASFEVKTEEIPALLTDVEFLQKEQAQVIAARERLSENWKQLVERYDSTEALEAYEREMDRKRNAMGPLAGKIRELKRDKGLEKWLVAAKETLERSERLQEASDKVSELLDPGFDKGEDEKNWISYREDFCGRMLAHKEEVKDWILYRQFEQQCRDAGLGMVCDAYEKGVAHNALLDVYQKSVYKALILSAIEDEPVLNSFTGAGFQERVLQFKRLDEEFMELTKEELQYRLISGLPGGYDSVTENQELNILR</sequence>
<dbReference type="InterPro" id="IPR041677">
    <property type="entry name" value="DNA2/NAM7_AAA_11"/>
</dbReference>
<evidence type="ECO:0000259" key="1">
    <source>
        <dbReference type="Pfam" id="PF13086"/>
    </source>
</evidence>
<dbReference type="SUPFAM" id="SSF52540">
    <property type="entry name" value="P-loop containing nucleoside triphosphate hydrolases"/>
    <property type="match status" value="1"/>
</dbReference>
<dbReference type="Pfam" id="PF13195">
    <property type="entry name" value="DUF4011"/>
    <property type="match status" value="1"/>
</dbReference>
<dbReference type="AlphaFoldDB" id="A0A9D2IGX3"/>
<evidence type="ECO:0000313" key="3">
    <source>
        <dbReference type="Proteomes" id="UP000824024"/>
    </source>
</evidence>
<dbReference type="Pfam" id="PF13086">
    <property type="entry name" value="AAA_11"/>
    <property type="match status" value="1"/>
</dbReference>
<dbReference type="Gene3D" id="3.40.50.300">
    <property type="entry name" value="P-loop containing nucleotide triphosphate hydrolases"/>
    <property type="match status" value="1"/>
</dbReference>
<feature type="non-terminal residue" evidence="2">
    <location>
        <position position="1250"/>
    </location>
</feature>
<dbReference type="GO" id="GO:0043139">
    <property type="term" value="F:5'-3' DNA helicase activity"/>
    <property type="evidence" value="ECO:0007669"/>
    <property type="project" value="TreeGrafter"/>
</dbReference>
<dbReference type="PANTHER" id="PTHR43788">
    <property type="entry name" value="DNA2/NAM7 HELICASE FAMILY MEMBER"/>
    <property type="match status" value="1"/>
</dbReference>
<dbReference type="InterPro" id="IPR027417">
    <property type="entry name" value="P-loop_NTPase"/>
</dbReference>
<comment type="caution">
    <text evidence="2">The sequence shown here is derived from an EMBL/GenBank/DDBJ whole genome shotgun (WGS) entry which is preliminary data.</text>
</comment>
<name>A0A9D2IGX3_9FIRM</name>
<reference evidence="2" key="1">
    <citation type="journal article" date="2021" name="PeerJ">
        <title>Extensive microbial diversity within the chicken gut microbiome revealed by metagenomics and culture.</title>
        <authorList>
            <person name="Gilroy R."/>
            <person name="Ravi A."/>
            <person name="Getino M."/>
            <person name="Pursley I."/>
            <person name="Horton D.L."/>
            <person name="Alikhan N.F."/>
            <person name="Baker D."/>
            <person name="Gharbi K."/>
            <person name="Hall N."/>
            <person name="Watson M."/>
            <person name="Adriaenssens E.M."/>
            <person name="Foster-Nyarko E."/>
            <person name="Jarju S."/>
            <person name="Secka A."/>
            <person name="Antonio M."/>
            <person name="Oren A."/>
            <person name="Chaudhuri R.R."/>
            <person name="La Ragione R."/>
            <person name="Hildebrand F."/>
            <person name="Pallen M.J."/>
        </authorList>
    </citation>
    <scope>NUCLEOTIDE SEQUENCE</scope>
    <source>
        <strain evidence="2">CHK192-9172</strain>
    </source>
</reference>
<dbReference type="PANTHER" id="PTHR43788:SF8">
    <property type="entry name" value="DNA-BINDING PROTEIN SMUBP-2"/>
    <property type="match status" value="1"/>
</dbReference>
<accession>A0A9D2IGX3</accession>
<dbReference type="InterPro" id="IPR025103">
    <property type="entry name" value="DUF4011"/>
</dbReference>
<dbReference type="EMBL" id="DXCH01000318">
    <property type="protein sequence ID" value="HIZ08622.1"/>
    <property type="molecule type" value="Genomic_DNA"/>
</dbReference>
<proteinExistence type="predicted"/>
<organism evidence="2 3">
    <name type="scientific">Candidatus Eubacterium avistercoris</name>
    <dbReference type="NCBI Taxonomy" id="2838567"/>
    <lineage>
        <taxon>Bacteria</taxon>
        <taxon>Bacillati</taxon>
        <taxon>Bacillota</taxon>
        <taxon>Clostridia</taxon>
        <taxon>Eubacteriales</taxon>
        <taxon>Eubacteriaceae</taxon>
        <taxon>Eubacterium</taxon>
    </lineage>
</organism>
<reference evidence="2" key="2">
    <citation type="submission" date="2021-04" db="EMBL/GenBank/DDBJ databases">
        <authorList>
            <person name="Gilroy R."/>
        </authorList>
    </citation>
    <scope>NUCLEOTIDE SEQUENCE</scope>
    <source>
        <strain evidence="2">CHK192-9172</strain>
    </source>
</reference>
<dbReference type="Proteomes" id="UP000824024">
    <property type="component" value="Unassembled WGS sequence"/>
</dbReference>
<protein>
    <submittedName>
        <fullName evidence="2">DUF4011 domain-containing protein</fullName>
    </submittedName>
</protein>